<protein>
    <submittedName>
        <fullName evidence="1">Uncharacterized protein</fullName>
    </submittedName>
</protein>
<sequence length="82" mass="9201">MESGQWYIQTQLLATNRKMMSNKILGCGLRAQPHIDSHIKLLKKQYHAISEMLGPSASGFGLNDELKCVVVEKTSCPWSSKH</sequence>
<gene>
    <name evidence="1" type="ORF">Dsin_032436</name>
</gene>
<dbReference type="EMBL" id="JANJYJ010000010">
    <property type="protein sequence ID" value="KAK3185150.1"/>
    <property type="molecule type" value="Genomic_DNA"/>
</dbReference>
<accession>A0AAE0DUB2</accession>
<organism evidence="1 2">
    <name type="scientific">Dipteronia sinensis</name>
    <dbReference type="NCBI Taxonomy" id="43782"/>
    <lineage>
        <taxon>Eukaryota</taxon>
        <taxon>Viridiplantae</taxon>
        <taxon>Streptophyta</taxon>
        <taxon>Embryophyta</taxon>
        <taxon>Tracheophyta</taxon>
        <taxon>Spermatophyta</taxon>
        <taxon>Magnoliopsida</taxon>
        <taxon>eudicotyledons</taxon>
        <taxon>Gunneridae</taxon>
        <taxon>Pentapetalae</taxon>
        <taxon>rosids</taxon>
        <taxon>malvids</taxon>
        <taxon>Sapindales</taxon>
        <taxon>Sapindaceae</taxon>
        <taxon>Hippocastanoideae</taxon>
        <taxon>Acereae</taxon>
        <taxon>Dipteronia</taxon>
    </lineage>
</organism>
<evidence type="ECO:0000313" key="2">
    <source>
        <dbReference type="Proteomes" id="UP001281410"/>
    </source>
</evidence>
<dbReference type="PANTHER" id="PTHR46250">
    <property type="entry name" value="MYB/SANT-LIKE DNA-BINDING DOMAIN PROTEIN-RELATED"/>
    <property type="match status" value="1"/>
</dbReference>
<reference evidence="1" key="1">
    <citation type="journal article" date="2023" name="Plant J.">
        <title>Genome sequences and population genomics provide insights into the demographic history, inbreeding, and mutation load of two 'living fossil' tree species of Dipteronia.</title>
        <authorList>
            <person name="Feng Y."/>
            <person name="Comes H.P."/>
            <person name="Chen J."/>
            <person name="Zhu S."/>
            <person name="Lu R."/>
            <person name="Zhang X."/>
            <person name="Li P."/>
            <person name="Qiu J."/>
            <person name="Olsen K.M."/>
            <person name="Qiu Y."/>
        </authorList>
    </citation>
    <scope>NUCLEOTIDE SEQUENCE</scope>
    <source>
        <strain evidence="1">NBL</strain>
    </source>
</reference>
<name>A0AAE0DUB2_9ROSI</name>
<comment type="caution">
    <text evidence="1">The sequence shown here is derived from an EMBL/GenBank/DDBJ whole genome shotgun (WGS) entry which is preliminary data.</text>
</comment>
<dbReference type="PANTHER" id="PTHR46250:SF18">
    <property type="entry name" value="MYB_SANT-LIKE DOMAIN-CONTAINING PROTEIN"/>
    <property type="match status" value="1"/>
</dbReference>
<dbReference type="Proteomes" id="UP001281410">
    <property type="component" value="Unassembled WGS sequence"/>
</dbReference>
<dbReference type="AlphaFoldDB" id="A0AAE0DUB2"/>
<keyword evidence="2" id="KW-1185">Reference proteome</keyword>
<proteinExistence type="predicted"/>
<evidence type="ECO:0000313" key="1">
    <source>
        <dbReference type="EMBL" id="KAK3185150.1"/>
    </source>
</evidence>